<dbReference type="GO" id="GO:0008887">
    <property type="term" value="F:glycerate kinase activity"/>
    <property type="evidence" value="ECO:0007669"/>
    <property type="project" value="UniProtKB-UniRule"/>
</dbReference>
<comment type="similarity">
    <text evidence="1 4">Belongs to the glycerate kinase type-1 family.</text>
</comment>
<keyword evidence="6" id="KW-1185">Reference proteome</keyword>
<dbReference type="InterPro" id="IPR004381">
    <property type="entry name" value="Glycerate_kinase"/>
</dbReference>
<dbReference type="PANTHER" id="PTHR21599:SF0">
    <property type="entry name" value="GLYCERATE KINASE"/>
    <property type="match status" value="1"/>
</dbReference>
<gene>
    <name evidence="5" type="ORF">Rai3103_06475</name>
</gene>
<keyword evidence="2 4" id="KW-0808">Transferase</keyword>
<evidence type="ECO:0000256" key="3">
    <source>
        <dbReference type="ARBA" id="ARBA00022777"/>
    </source>
</evidence>
<evidence type="ECO:0000313" key="5">
    <source>
        <dbReference type="EMBL" id="QGF23366.1"/>
    </source>
</evidence>
<dbReference type="Pfam" id="PF02595">
    <property type="entry name" value="Gly_kinase"/>
    <property type="match status" value="1"/>
</dbReference>
<dbReference type="SUPFAM" id="SSF110738">
    <property type="entry name" value="Glycerate kinase I"/>
    <property type="match status" value="1"/>
</dbReference>
<protein>
    <submittedName>
        <fullName evidence="5">Glycerate kinase</fullName>
        <ecNumber evidence="5">2.7.1.-</ecNumber>
    </submittedName>
</protein>
<dbReference type="PANTHER" id="PTHR21599">
    <property type="entry name" value="GLYCERATE KINASE"/>
    <property type="match status" value="1"/>
</dbReference>
<reference evidence="5 6" key="1">
    <citation type="submission" date="2019-10" db="EMBL/GenBank/DDBJ databases">
        <title>Genomic analysis of Raineyella sp. CBA3103.</title>
        <authorList>
            <person name="Roh S.W."/>
        </authorList>
    </citation>
    <scope>NUCLEOTIDE SEQUENCE [LARGE SCALE GENOMIC DNA]</scope>
    <source>
        <strain evidence="5 6">CBA3103</strain>
    </source>
</reference>
<dbReference type="EMBL" id="CP045725">
    <property type="protein sequence ID" value="QGF23366.1"/>
    <property type="molecule type" value="Genomic_DNA"/>
</dbReference>
<organism evidence="5 6">
    <name type="scientific">Raineyella fluvialis</name>
    <dbReference type="NCBI Taxonomy" id="2662261"/>
    <lineage>
        <taxon>Bacteria</taxon>
        <taxon>Bacillati</taxon>
        <taxon>Actinomycetota</taxon>
        <taxon>Actinomycetes</taxon>
        <taxon>Propionibacteriales</taxon>
        <taxon>Propionibacteriaceae</taxon>
        <taxon>Raineyella</taxon>
    </lineage>
</organism>
<dbReference type="Proteomes" id="UP000386847">
    <property type="component" value="Chromosome"/>
</dbReference>
<accession>A0A5Q2FGD7</accession>
<dbReference type="Gene3D" id="3.90.1510.10">
    <property type="entry name" value="Glycerate kinase, domain 2"/>
    <property type="match status" value="1"/>
</dbReference>
<name>A0A5Q2FGD7_9ACTN</name>
<dbReference type="GO" id="GO:0031388">
    <property type="term" value="P:organic acid phosphorylation"/>
    <property type="evidence" value="ECO:0007669"/>
    <property type="project" value="UniProtKB-UniRule"/>
</dbReference>
<sequence>MSRSRVIVACDKFKGSLDARQVTEIITTTVKGATGRPVSAYLVADGGDGTLTALRLAGFDSHPVTVDGPTGEPVRTSFLLRDGVAVVEMADACGLLRLPTPDLAPLTASSKGLGQVLRAALELEPAEVIIGIGGSASTDGGTGLMVGLGAVLRDSQGNPVAPGAELLAEIDSIDLSGLPAALATTRVTLACDVDNPLLGPRGTVAVFGPQKGVDAELAPRVEAGLEHWADVVARTTGQDLRSSPGAGAAGGVGIAALAFLGAAMRPGIELVLEVAGFADALADAALVITGEGSLDEQTLSGKAVAGVAAEAGRAGVPVVAVCGRSLLTPAQAEGIGLGGVYPLTDLEPDPAISIRDAADLLRQRLTDVVEEWL</sequence>
<evidence type="ECO:0000256" key="2">
    <source>
        <dbReference type="ARBA" id="ARBA00022679"/>
    </source>
</evidence>
<evidence type="ECO:0000313" key="6">
    <source>
        <dbReference type="Proteomes" id="UP000386847"/>
    </source>
</evidence>
<keyword evidence="3 4" id="KW-0418">Kinase</keyword>
<dbReference type="RefSeq" id="WP_153571897.1">
    <property type="nucleotide sequence ID" value="NZ_CP045725.1"/>
</dbReference>
<dbReference type="AlphaFoldDB" id="A0A5Q2FGD7"/>
<dbReference type="KEGG" id="rain:Rai3103_06475"/>
<dbReference type="InterPro" id="IPR018197">
    <property type="entry name" value="Glycerate_kinase_RE-like"/>
</dbReference>
<dbReference type="InterPro" id="IPR036129">
    <property type="entry name" value="Glycerate_kinase_sf"/>
</dbReference>
<evidence type="ECO:0000256" key="1">
    <source>
        <dbReference type="ARBA" id="ARBA00006284"/>
    </source>
</evidence>
<dbReference type="Gene3D" id="3.40.50.10350">
    <property type="entry name" value="Glycerate kinase, domain 1"/>
    <property type="match status" value="1"/>
</dbReference>
<dbReference type="EC" id="2.7.1.-" evidence="5"/>
<dbReference type="NCBIfam" id="TIGR00045">
    <property type="entry name" value="glycerate kinase"/>
    <property type="match status" value="1"/>
</dbReference>
<dbReference type="PIRSF" id="PIRSF006078">
    <property type="entry name" value="GlxK"/>
    <property type="match status" value="1"/>
</dbReference>
<proteinExistence type="inferred from homology"/>
<dbReference type="InterPro" id="IPR018193">
    <property type="entry name" value="Glyc_kinase_flavodox-like_fold"/>
</dbReference>
<evidence type="ECO:0000256" key="4">
    <source>
        <dbReference type="PIRNR" id="PIRNR006078"/>
    </source>
</evidence>